<evidence type="ECO:0000256" key="11">
    <source>
        <dbReference type="ARBA" id="ARBA00023033"/>
    </source>
</evidence>
<evidence type="ECO:0000256" key="6">
    <source>
        <dbReference type="ARBA" id="ARBA00022723"/>
    </source>
</evidence>
<reference evidence="15" key="2">
    <citation type="submission" date="2010-05" db="EMBL/GenBank/DDBJ databases">
        <authorList>
            <person name="Almeida L.G."/>
            <person name="Nicolas M.F."/>
            <person name="Souza R.C."/>
            <person name="Vasconcelos A.T.R."/>
        </authorList>
    </citation>
    <scope>NUCLEOTIDE SEQUENCE</scope>
</reference>
<evidence type="ECO:0000256" key="2">
    <source>
        <dbReference type="ARBA" id="ARBA00004174"/>
    </source>
</evidence>
<dbReference type="GO" id="GO:0004497">
    <property type="term" value="F:monooxygenase activity"/>
    <property type="evidence" value="ECO:0007669"/>
    <property type="project" value="UniProtKB-KW"/>
</dbReference>
<dbReference type="Pfam" id="PF00067">
    <property type="entry name" value="p450"/>
    <property type="match status" value="1"/>
</dbReference>
<evidence type="ECO:0000313" key="15">
    <source>
        <dbReference type="EMBL" id="ETN58142.1"/>
    </source>
</evidence>
<protein>
    <submittedName>
        <fullName evidence="15">Cytochrome P450 CYP6BB1v2</fullName>
    </submittedName>
</protein>
<dbReference type="OMA" id="IRCRTIQ"/>
<dbReference type="GO" id="GO:0005506">
    <property type="term" value="F:iron ion binding"/>
    <property type="evidence" value="ECO:0007669"/>
    <property type="project" value="InterPro"/>
</dbReference>
<dbReference type="PANTHER" id="PTHR24292">
    <property type="entry name" value="CYTOCHROME P450"/>
    <property type="match status" value="1"/>
</dbReference>
<evidence type="ECO:0000256" key="13">
    <source>
        <dbReference type="PIRSR" id="PIRSR602401-1"/>
    </source>
</evidence>
<accession>W5J1P2</accession>
<evidence type="ECO:0000256" key="7">
    <source>
        <dbReference type="ARBA" id="ARBA00022824"/>
    </source>
</evidence>
<keyword evidence="6 13" id="KW-0479">Metal-binding</keyword>
<dbReference type="EnsemblMetazoa" id="ADAC010281-RA">
    <property type="protein sequence ID" value="ADAC010281-PA"/>
    <property type="gene ID" value="ADAC010281"/>
</dbReference>
<dbReference type="PROSITE" id="PS00086">
    <property type="entry name" value="CYTOCHROME_P450"/>
    <property type="match status" value="1"/>
</dbReference>
<comment type="similarity">
    <text evidence="4 14">Belongs to the cytochrome P450 family.</text>
</comment>
<keyword evidence="8" id="KW-0492">Microsome</keyword>
<dbReference type="eggNOG" id="KOG0158">
    <property type="taxonomic scope" value="Eukaryota"/>
</dbReference>
<gene>
    <name evidence="15" type="ORF">AND_010281</name>
</gene>
<dbReference type="PRINTS" id="PR00463">
    <property type="entry name" value="EP450I"/>
</dbReference>
<dbReference type="CDD" id="cd11056">
    <property type="entry name" value="CYP6-like"/>
    <property type="match status" value="1"/>
</dbReference>
<dbReference type="Proteomes" id="UP000000673">
    <property type="component" value="Unassembled WGS sequence"/>
</dbReference>
<dbReference type="InterPro" id="IPR002401">
    <property type="entry name" value="Cyt_P450_E_grp-I"/>
</dbReference>
<dbReference type="HOGENOM" id="CLU_001570_5_2_1"/>
<evidence type="ECO:0000256" key="9">
    <source>
        <dbReference type="ARBA" id="ARBA00023002"/>
    </source>
</evidence>
<keyword evidence="9 14" id="KW-0560">Oxidoreductase</keyword>
<dbReference type="AlphaFoldDB" id="W5J1P2"/>
<evidence type="ECO:0000256" key="10">
    <source>
        <dbReference type="ARBA" id="ARBA00023004"/>
    </source>
</evidence>
<keyword evidence="11 14" id="KW-0503">Monooxygenase</keyword>
<dbReference type="GO" id="GO:0005789">
    <property type="term" value="C:endoplasmic reticulum membrane"/>
    <property type="evidence" value="ECO:0007669"/>
    <property type="project" value="UniProtKB-SubCell"/>
</dbReference>
<evidence type="ECO:0000256" key="3">
    <source>
        <dbReference type="ARBA" id="ARBA00004406"/>
    </source>
</evidence>
<dbReference type="Gene3D" id="1.10.630.10">
    <property type="entry name" value="Cytochrome P450"/>
    <property type="match status" value="1"/>
</dbReference>
<evidence type="ECO:0000256" key="5">
    <source>
        <dbReference type="ARBA" id="ARBA00022617"/>
    </source>
</evidence>
<dbReference type="GO" id="GO:0020037">
    <property type="term" value="F:heme binding"/>
    <property type="evidence" value="ECO:0007669"/>
    <property type="project" value="InterPro"/>
</dbReference>
<evidence type="ECO:0000256" key="8">
    <source>
        <dbReference type="ARBA" id="ARBA00022848"/>
    </source>
</evidence>
<evidence type="ECO:0000313" key="16">
    <source>
        <dbReference type="EnsemblMetazoa" id="ADAC010281-PA"/>
    </source>
</evidence>
<feature type="binding site" description="axial binding residue" evidence="13">
    <location>
        <position position="443"/>
    </location>
    <ligand>
        <name>heme</name>
        <dbReference type="ChEBI" id="CHEBI:30413"/>
    </ligand>
    <ligandPart>
        <name>Fe</name>
        <dbReference type="ChEBI" id="CHEBI:18248"/>
    </ligandPart>
</feature>
<evidence type="ECO:0000256" key="12">
    <source>
        <dbReference type="ARBA" id="ARBA00023136"/>
    </source>
</evidence>
<name>W5J1P2_ANODA</name>
<dbReference type="PANTHER" id="PTHR24292:SF100">
    <property type="entry name" value="CYTOCHROME P450 6A16, ISOFORM B-RELATED"/>
    <property type="match status" value="1"/>
</dbReference>
<reference evidence="15" key="3">
    <citation type="journal article" date="2013" name="Nucleic Acids Res.">
        <title>The genome of Anopheles darlingi, the main neotropical malaria vector.</title>
        <authorList>
            <person name="Marinotti O."/>
            <person name="Cerqueira G.C."/>
            <person name="de Almeida L.G."/>
            <person name="Ferro M.I."/>
            <person name="Loreto E.L."/>
            <person name="Zaha A."/>
            <person name="Teixeira S.M."/>
            <person name="Wespiser A.R."/>
            <person name="Almeida E Silva A."/>
            <person name="Schlindwein A.D."/>
            <person name="Pacheco A.C."/>
            <person name="Silva A.L."/>
            <person name="Graveley B.R."/>
            <person name="Walenz B.P."/>
            <person name="Lima Bde A."/>
            <person name="Ribeiro C.A."/>
            <person name="Nunes-Silva C.G."/>
            <person name="de Carvalho C.R."/>
            <person name="Soares C.M."/>
            <person name="de Menezes C.B."/>
            <person name="Matiolli C."/>
            <person name="Caffrey D."/>
            <person name="Araujo D.A."/>
            <person name="de Oliveira D.M."/>
            <person name="Golenbock D."/>
            <person name="Grisard E.C."/>
            <person name="Fantinatti-Garboggini F."/>
            <person name="de Carvalho F.M."/>
            <person name="Barcellos F.G."/>
            <person name="Prosdocimi F."/>
            <person name="May G."/>
            <person name="Azevedo Junior G.M."/>
            <person name="Guimaraes G.M."/>
            <person name="Goldman G.H."/>
            <person name="Padilha I.Q."/>
            <person name="Batista Jda S."/>
            <person name="Ferro J.A."/>
            <person name="Ribeiro J.M."/>
            <person name="Fietto J.L."/>
            <person name="Dabbas K.M."/>
            <person name="Cerdeira L."/>
            <person name="Agnez-Lima L.F."/>
            <person name="Brocchi M."/>
            <person name="de Carvalho M.O."/>
            <person name="Teixeira Mde M."/>
            <person name="Diniz Maia Mde M."/>
            <person name="Goldman M.H."/>
            <person name="Cruz Schneider M.P."/>
            <person name="Felipe M.S."/>
            <person name="Hungria M."/>
            <person name="Nicolas M.F."/>
            <person name="Pereira M."/>
            <person name="Montes M.A."/>
            <person name="Cantao M.E."/>
            <person name="Vincentz M."/>
            <person name="Rafael M.S."/>
            <person name="Silverman N."/>
            <person name="Stoco P.H."/>
            <person name="Souza R.C."/>
            <person name="Vicentini R."/>
            <person name="Gazzinelli R.T."/>
            <person name="Neves Rde O."/>
            <person name="Silva R."/>
            <person name="Astolfi-Filho S."/>
            <person name="Maciel T.E."/>
            <person name="Urmenyi T.P."/>
            <person name="Tadei W.P."/>
            <person name="Camargo E.P."/>
            <person name="de Vasconcelos A.T."/>
        </authorList>
    </citation>
    <scope>NUCLEOTIDE SEQUENCE</scope>
</reference>
<dbReference type="STRING" id="43151.W5J1P2"/>
<evidence type="ECO:0000256" key="4">
    <source>
        <dbReference type="ARBA" id="ARBA00010617"/>
    </source>
</evidence>
<comment type="cofactor">
    <cofactor evidence="1 13">
        <name>heme</name>
        <dbReference type="ChEBI" id="CHEBI:30413"/>
    </cofactor>
</comment>
<keyword evidence="5 13" id="KW-0349">Heme</keyword>
<dbReference type="EMBL" id="ADMH02002164">
    <property type="protein sequence ID" value="ETN58142.1"/>
    <property type="molecule type" value="Genomic_DNA"/>
</dbReference>
<dbReference type="VEuPathDB" id="VectorBase:ADAC010281"/>
<evidence type="ECO:0000256" key="14">
    <source>
        <dbReference type="RuleBase" id="RU000461"/>
    </source>
</evidence>
<evidence type="ECO:0000256" key="1">
    <source>
        <dbReference type="ARBA" id="ARBA00001971"/>
    </source>
</evidence>
<comment type="subcellular location">
    <subcellularLocation>
        <location evidence="3">Endoplasmic reticulum membrane</location>
        <topology evidence="3">Peripheral membrane protein</topology>
    </subcellularLocation>
    <subcellularLocation>
        <location evidence="2">Microsome membrane</location>
        <topology evidence="2">Peripheral membrane protein</topology>
    </subcellularLocation>
</comment>
<organism evidence="15">
    <name type="scientific">Anopheles darlingi</name>
    <name type="common">Mosquito</name>
    <dbReference type="NCBI Taxonomy" id="43151"/>
    <lineage>
        <taxon>Eukaryota</taxon>
        <taxon>Metazoa</taxon>
        <taxon>Ecdysozoa</taxon>
        <taxon>Arthropoda</taxon>
        <taxon>Hexapoda</taxon>
        <taxon>Insecta</taxon>
        <taxon>Pterygota</taxon>
        <taxon>Neoptera</taxon>
        <taxon>Endopterygota</taxon>
        <taxon>Diptera</taxon>
        <taxon>Nematocera</taxon>
        <taxon>Culicoidea</taxon>
        <taxon>Culicidae</taxon>
        <taxon>Anophelinae</taxon>
        <taxon>Anopheles</taxon>
    </lineage>
</organism>
<proteinExistence type="inferred from homology"/>
<keyword evidence="7" id="KW-0256">Endoplasmic reticulum</keyword>
<reference evidence="15 17" key="1">
    <citation type="journal article" date="2010" name="BMC Genomics">
        <title>Combination of measures distinguishes pre-miRNAs from other stem-loops in the genome of the newly sequenced Anopheles darlingi.</title>
        <authorList>
            <person name="Mendes N.D."/>
            <person name="Freitas A.T."/>
            <person name="Vasconcelos A.T."/>
            <person name="Sagot M.F."/>
        </authorList>
    </citation>
    <scope>NUCLEOTIDE SEQUENCE</scope>
</reference>
<dbReference type="SUPFAM" id="SSF48264">
    <property type="entry name" value="Cytochrome P450"/>
    <property type="match status" value="1"/>
</dbReference>
<keyword evidence="10 13" id="KW-0408">Iron</keyword>
<dbReference type="GO" id="GO:0016705">
    <property type="term" value="F:oxidoreductase activity, acting on paired donors, with incorporation or reduction of molecular oxygen"/>
    <property type="evidence" value="ECO:0007669"/>
    <property type="project" value="InterPro"/>
</dbReference>
<dbReference type="VEuPathDB" id="VectorBase:ADAR2_000633"/>
<dbReference type="InterPro" id="IPR001128">
    <property type="entry name" value="Cyt_P450"/>
</dbReference>
<keyword evidence="17" id="KW-1185">Reference proteome</keyword>
<reference evidence="16" key="4">
    <citation type="submission" date="2015-06" db="UniProtKB">
        <authorList>
            <consortium name="EnsemblMetazoa"/>
        </authorList>
    </citation>
    <scope>IDENTIFICATION</scope>
</reference>
<dbReference type="InterPro" id="IPR036396">
    <property type="entry name" value="Cyt_P450_sf"/>
</dbReference>
<sequence>MVALWTLVLSAFGSASLLLCFVFLRRRRTFWLRHGIPTTSEPAHLLYGNVRGISTDHHTAIILQRLYREFRSRNLPAGGFNLFFSPVLLTIDSDLIERVLVSDFSKFRDRGVYANATVNPLTSGTLFSLAGDQWQHLRQVLAPAHATVNIRTLFTDTVRNAQGLVSFVGTSIGQGLDSLEWTDLTARYTTDVIGSCIGIDCRAIREPHRAEFRTMGHRAFRFSVRRMWKLRFGYTFRRLADALRLCINESIVERFFLQLCRSTGLHRESYRTVKRDFLQIMLEMKRRGLLDMTQVAAQCYQFFIAGFETSATLLNFALYELARDASVQKRLRSAIQRALDETDGQLSYDMVMSLDYLDQIVKETLRMYPPVDFLFRVSNVDYTIRDVGTVPRGTLFVVPVHAIHHDAQYYPHPERFNPDRFSATQRQPAKNAFLPFGLGPRHCIGEEFALMLVKVGLVALVRAFRFSLDTNRMPASGEPIVFKPRSLVLAPTGGMYLRVERI</sequence>
<dbReference type="InterPro" id="IPR050476">
    <property type="entry name" value="Insect_CytP450_Detox"/>
</dbReference>
<evidence type="ECO:0000313" key="17">
    <source>
        <dbReference type="Proteomes" id="UP000000673"/>
    </source>
</evidence>
<dbReference type="InterPro" id="IPR017972">
    <property type="entry name" value="Cyt_P450_CS"/>
</dbReference>
<keyword evidence="12" id="KW-0472">Membrane</keyword>
<dbReference type="PRINTS" id="PR00385">
    <property type="entry name" value="P450"/>
</dbReference>